<proteinExistence type="inferred from homology"/>
<comment type="pathway">
    <text evidence="1 2">Cofactor biosynthesis; thiamine diphosphate biosynthesis.</text>
</comment>
<reference evidence="4 5" key="1">
    <citation type="submission" date="2022-04" db="EMBL/GenBank/DDBJ databases">
        <title>Positive selection, recombination, and allopatry shape intraspecific diversity of widespread and dominant cyanobacteria.</title>
        <authorList>
            <person name="Wei J."/>
            <person name="Shu W."/>
            <person name="Hu C."/>
        </authorList>
    </citation>
    <scope>NUCLEOTIDE SEQUENCE [LARGE SCALE GENOMIC DNA]</scope>
    <source>
        <strain evidence="4 5">DQ-A4</strain>
    </source>
</reference>
<dbReference type="Proteomes" id="UP001482513">
    <property type="component" value="Unassembled WGS sequence"/>
</dbReference>
<comment type="similarity">
    <text evidence="2">Belongs to the TenA family.</text>
</comment>
<evidence type="ECO:0000313" key="4">
    <source>
        <dbReference type="EMBL" id="MEP0946818.1"/>
    </source>
</evidence>
<comment type="function">
    <text evidence="2">Catalyzes an amino-pyrimidine hydrolysis reaction at the C5' of the pyrimidine moiety of thiamine compounds, a reaction that is part of a thiamine salvage pathway. Thus, catalyzes the conversion of 4-amino-5-aminomethyl-2-methylpyrimidine to 4-amino-5-hydroxymethyl-2-methylpyrimidine (HMP).</text>
</comment>
<name>A0ABV0K4I5_9CYAN</name>
<dbReference type="PANTHER" id="PTHR43198">
    <property type="entry name" value="BIFUNCTIONAL TH2 PROTEIN"/>
    <property type="match status" value="1"/>
</dbReference>
<accession>A0ABV0K4I5</accession>
<sequence>MALTCQSLLQAHPTAWHSATTHPFLTGCQSGTLHPAQFNTWLVQDFLFVKDFTRMVGRVLGAAPDDHIDGLLAGLGALKDELLWFEAKAAERSLDLSTSPQPTCQRYCEFMTGLAQQPYAVQATALWAIEYAYNQGWQLPGPMPEPYTEFADRWGNPGFTDYVHLLAAQADAALATASSEVQAQAEAAFLQVADLEAAFWQMAFTAAEAVQ</sequence>
<dbReference type="Gene3D" id="1.20.910.10">
    <property type="entry name" value="Heme oxygenase-like"/>
    <property type="match status" value="1"/>
</dbReference>
<comment type="catalytic activity">
    <reaction evidence="2">
        <text>4-amino-5-aminomethyl-2-methylpyrimidine + H2O = 4-amino-5-hydroxymethyl-2-methylpyrimidine + NH4(+)</text>
        <dbReference type="Rhea" id="RHEA:31799"/>
        <dbReference type="ChEBI" id="CHEBI:15377"/>
        <dbReference type="ChEBI" id="CHEBI:16892"/>
        <dbReference type="ChEBI" id="CHEBI:28938"/>
        <dbReference type="ChEBI" id="CHEBI:63416"/>
        <dbReference type="EC" id="3.5.99.2"/>
    </reaction>
</comment>
<comment type="catalytic activity">
    <reaction evidence="2">
        <text>thiamine + H2O = 5-(2-hydroxyethyl)-4-methylthiazole + 4-amino-5-hydroxymethyl-2-methylpyrimidine + H(+)</text>
        <dbReference type="Rhea" id="RHEA:17509"/>
        <dbReference type="ChEBI" id="CHEBI:15377"/>
        <dbReference type="ChEBI" id="CHEBI:15378"/>
        <dbReference type="ChEBI" id="CHEBI:16892"/>
        <dbReference type="ChEBI" id="CHEBI:17957"/>
        <dbReference type="ChEBI" id="CHEBI:18385"/>
        <dbReference type="EC" id="3.5.99.2"/>
    </reaction>
</comment>
<keyword evidence="5" id="KW-1185">Reference proteome</keyword>
<feature type="domain" description="Thiaminase-2/PQQC" evidence="3">
    <location>
        <begin position="12"/>
        <end position="205"/>
    </location>
</feature>
<dbReference type="InterPro" id="IPR016084">
    <property type="entry name" value="Haem_Oase-like_multi-hlx"/>
</dbReference>
<protein>
    <recommendedName>
        <fullName evidence="2">Aminopyrimidine aminohydrolase</fullName>
        <ecNumber evidence="2">3.5.99.2</ecNumber>
    </recommendedName>
</protein>
<organism evidence="4 5">
    <name type="scientific">Leptolyngbya subtilissima DQ-A4</name>
    <dbReference type="NCBI Taxonomy" id="2933933"/>
    <lineage>
        <taxon>Bacteria</taxon>
        <taxon>Bacillati</taxon>
        <taxon>Cyanobacteriota</taxon>
        <taxon>Cyanophyceae</taxon>
        <taxon>Leptolyngbyales</taxon>
        <taxon>Leptolyngbyaceae</taxon>
        <taxon>Leptolyngbya group</taxon>
        <taxon>Leptolyngbya</taxon>
    </lineage>
</organism>
<keyword evidence="2" id="KW-0784">Thiamine biosynthesis</keyword>
<comment type="caution">
    <text evidence="4">The sequence shown here is derived from an EMBL/GenBank/DDBJ whole genome shotgun (WGS) entry which is preliminary data.</text>
</comment>
<dbReference type="RefSeq" id="WP_190696877.1">
    <property type="nucleotide sequence ID" value="NZ_JAMPKX010000002.1"/>
</dbReference>
<dbReference type="InterPro" id="IPR050967">
    <property type="entry name" value="Thiamine_Salvage_TenA"/>
</dbReference>
<dbReference type="CDD" id="cd19357">
    <property type="entry name" value="TenA_E_At3g16990-like"/>
    <property type="match status" value="1"/>
</dbReference>
<dbReference type="PIRSF" id="PIRSF003170">
    <property type="entry name" value="Pet18p"/>
    <property type="match status" value="1"/>
</dbReference>
<dbReference type="EMBL" id="JAMPKX010000002">
    <property type="protein sequence ID" value="MEP0946818.1"/>
    <property type="molecule type" value="Genomic_DNA"/>
</dbReference>
<gene>
    <name evidence="4" type="ORF">NC992_08035</name>
</gene>
<dbReference type="InterPro" id="IPR026285">
    <property type="entry name" value="TenA_E"/>
</dbReference>
<keyword evidence="2" id="KW-0378">Hydrolase</keyword>
<dbReference type="SUPFAM" id="SSF48613">
    <property type="entry name" value="Heme oxygenase-like"/>
    <property type="match status" value="1"/>
</dbReference>
<evidence type="ECO:0000256" key="1">
    <source>
        <dbReference type="ARBA" id="ARBA00004948"/>
    </source>
</evidence>
<evidence type="ECO:0000259" key="3">
    <source>
        <dbReference type="Pfam" id="PF03070"/>
    </source>
</evidence>
<dbReference type="InterPro" id="IPR004305">
    <property type="entry name" value="Thiaminase-2/PQQC"/>
</dbReference>
<evidence type="ECO:0000313" key="5">
    <source>
        <dbReference type="Proteomes" id="UP001482513"/>
    </source>
</evidence>
<dbReference type="Pfam" id="PF03070">
    <property type="entry name" value="TENA_THI-4"/>
    <property type="match status" value="1"/>
</dbReference>
<dbReference type="PANTHER" id="PTHR43198:SF5">
    <property type="entry name" value="BIFUNCTIONAL TENA-E PROTEIN"/>
    <property type="match status" value="1"/>
</dbReference>
<dbReference type="EC" id="3.5.99.2" evidence="2"/>
<evidence type="ECO:0000256" key="2">
    <source>
        <dbReference type="PIRNR" id="PIRNR003170"/>
    </source>
</evidence>